<gene>
    <name evidence="6" type="ordered locus">MTR_8g012860</name>
</gene>
<dbReference type="AlphaFoldDB" id="A0A072TLQ9"/>
<reference evidence="6 8" key="2">
    <citation type="journal article" date="2014" name="BMC Genomics">
        <title>An improved genome release (version Mt4.0) for the model legume Medicago truncatula.</title>
        <authorList>
            <person name="Tang H."/>
            <person name="Krishnakumar V."/>
            <person name="Bidwell S."/>
            <person name="Rosen B."/>
            <person name="Chan A."/>
            <person name="Zhou S."/>
            <person name="Gentzbittel L."/>
            <person name="Childs K.L."/>
            <person name="Yandell M."/>
            <person name="Gundlach H."/>
            <person name="Mayer K.F."/>
            <person name="Schwartz D.C."/>
            <person name="Town C.D."/>
        </authorList>
    </citation>
    <scope>GENOME REANNOTATION</scope>
    <source>
        <strain evidence="6">A17</strain>
        <strain evidence="7 8">cv. Jemalong A17</strain>
    </source>
</reference>
<keyword evidence="4" id="KW-0732">Signal</keyword>
<keyword evidence="1" id="KW-0929">Antimicrobial</keyword>
<dbReference type="Gene3D" id="3.30.30.10">
    <property type="entry name" value="Knottin, scorpion toxin-like"/>
    <property type="match status" value="1"/>
</dbReference>
<dbReference type="PANTHER" id="PTHR33147">
    <property type="entry name" value="DEFENSIN-LIKE PROTEIN 1"/>
    <property type="match status" value="1"/>
</dbReference>
<keyword evidence="8" id="KW-1185">Reference proteome</keyword>
<organism evidence="6 8">
    <name type="scientific">Medicago truncatula</name>
    <name type="common">Barrel medic</name>
    <name type="synonym">Medicago tribuloides</name>
    <dbReference type="NCBI Taxonomy" id="3880"/>
    <lineage>
        <taxon>Eukaryota</taxon>
        <taxon>Viridiplantae</taxon>
        <taxon>Streptophyta</taxon>
        <taxon>Embryophyta</taxon>
        <taxon>Tracheophyta</taxon>
        <taxon>Spermatophyta</taxon>
        <taxon>Magnoliopsida</taxon>
        <taxon>eudicotyledons</taxon>
        <taxon>Gunneridae</taxon>
        <taxon>Pentapetalae</taxon>
        <taxon>rosids</taxon>
        <taxon>fabids</taxon>
        <taxon>Fabales</taxon>
        <taxon>Fabaceae</taxon>
        <taxon>Papilionoideae</taxon>
        <taxon>50 kb inversion clade</taxon>
        <taxon>NPAAA clade</taxon>
        <taxon>Hologalegina</taxon>
        <taxon>IRL clade</taxon>
        <taxon>Trifolieae</taxon>
        <taxon>Medicago</taxon>
    </lineage>
</organism>
<reference evidence="7" key="3">
    <citation type="submission" date="2015-04" db="UniProtKB">
        <authorList>
            <consortium name="EnsemblPlants"/>
        </authorList>
    </citation>
    <scope>IDENTIFICATION</scope>
    <source>
        <strain evidence="7">cv. Jemalong A17</strain>
    </source>
</reference>
<evidence type="ECO:0000256" key="3">
    <source>
        <dbReference type="ARBA" id="ARBA00023157"/>
    </source>
</evidence>
<keyword evidence="2" id="KW-0295">Fungicide</keyword>
<dbReference type="SUPFAM" id="SSF57095">
    <property type="entry name" value="Scorpion toxin-like"/>
    <property type="match status" value="1"/>
</dbReference>
<dbReference type="GO" id="GO:0006952">
    <property type="term" value="P:defense response"/>
    <property type="evidence" value="ECO:0000318"/>
    <property type="project" value="GO_Central"/>
</dbReference>
<feature type="domain" description="Knottins-like" evidence="5">
    <location>
        <begin position="30"/>
        <end position="78"/>
    </location>
</feature>
<evidence type="ECO:0000256" key="4">
    <source>
        <dbReference type="SAM" id="SignalP"/>
    </source>
</evidence>
<dbReference type="Proteomes" id="UP000002051">
    <property type="component" value="Chromosome 8"/>
</dbReference>
<reference evidence="6 8" key="1">
    <citation type="journal article" date="2011" name="Nature">
        <title>The Medicago genome provides insight into the evolution of rhizobial symbioses.</title>
        <authorList>
            <person name="Young N.D."/>
            <person name="Debelle F."/>
            <person name="Oldroyd G.E."/>
            <person name="Geurts R."/>
            <person name="Cannon S.B."/>
            <person name="Udvardi M.K."/>
            <person name="Benedito V.A."/>
            <person name="Mayer K.F."/>
            <person name="Gouzy J."/>
            <person name="Schoof H."/>
            <person name="Van de Peer Y."/>
            <person name="Proost S."/>
            <person name="Cook D.R."/>
            <person name="Meyers B.C."/>
            <person name="Spannagl M."/>
            <person name="Cheung F."/>
            <person name="De Mita S."/>
            <person name="Krishnakumar V."/>
            <person name="Gundlach H."/>
            <person name="Zhou S."/>
            <person name="Mudge J."/>
            <person name="Bharti A.K."/>
            <person name="Murray J.D."/>
            <person name="Naoumkina M.A."/>
            <person name="Rosen B."/>
            <person name="Silverstein K.A."/>
            <person name="Tang H."/>
            <person name="Rombauts S."/>
            <person name="Zhao P.X."/>
            <person name="Zhou P."/>
            <person name="Barbe V."/>
            <person name="Bardou P."/>
            <person name="Bechner M."/>
            <person name="Bellec A."/>
            <person name="Berger A."/>
            <person name="Berges H."/>
            <person name="Bidwell S."/>
            <person name="Bisseling T."/>
            <person name="Choisne N."/>
            <person name="Couloux A."/>
            <person name="Denny R."/>
            <person name="Deshpande S."/>
            <person name="Dai X."/>
            <person name="Doyle J.J."/>
            <person name="Dudez A.M."/>
            <person name="Farmer A.D."/>
            <person name="Fouteau S."/>
            <person name="Franken C."/>
            <person name="Gibelin C."/>
            <person name="Gish J."/>
            <person name="Goldstein S."/>
            <person name="Gonzalez A.J."/>
            <person name="Green P.J."/>
            <person name="Hallab A."/>
            <person name="Hartog M."/>
            <person name="Hua A."/>
            <person name="Humphray S.J."/>
            <person name="Jeong D.H."/>
            <person name="Jing Y."/>
            <person name="Jocker A."/>
            <person name="Kenton S.M."/>
            <person name="Kim D.J."/>
            <person name="Klee K."/>
            <person name="Lai H."/>
            <person name="Lang C."/>
            <person name="Lin S."/>
            <person name="Macmil S.L."/>
            <person name="Magdelenat G."/>
            <person name="Matthews L."/>
            <person name="McCorrison J."/>
            <person name="Monaghan E.L."/>
            <person name="Mun J.H."/>
            <person name="Najar F.Z."/>
            <person name="Nicholson C."/>
            <person name="Noirot C."/>
            <person name="O'Bleness M."/>
            <person name="Paule C.R."/>
            <person name="Poulain J."/>
            <person name="Prion F."/>
            <person name="Qin B."/>
            <person name="Qu C."/>
            <person name="Retzel E.F."/>
            <person name="Riddle C."/>
            <person name="Sallet E."/>
            <person name="Samain S."/>
            <person name="Samson N."/>
            <person name="Sanders I."/>
            <person name="Saurat O."/>
            <person name="Scarpelli C."/>
            <person name="Schiex T."/>
            <person name="Segurens B."/>
            <person name="Severin A.J."/>
            <person name="Sherrier D.J."/>
            <person name="Shi R."/>
            <person name="Sims S."/>
            <person name="Singer S.R."/>
            <person name="Sinharoy S."/>
            <person name="Sterck L."/>
            <person name="Viollet A."/>
            <person name="Wang B.B."/>
            <person name="Wang K."/>
            <person name="Wang M."/>
            <person name="Wang X."/>
            <person name="Warfsmann J."/>
            <person name="Weissenbach J."/>
            <person name="White D.D."/>
            <person name="White J.D."/>
            <person name="Wiley G.B."/>
            <person name="Wincker P."/>
            <person name="Xing Y."/>
            <person name="Yang L."/>
            <person name="Yao Z."/>
            <person name="Ying F."/>
            <person name="Zhai J."/>
            <person name="Zhou L."/>
            <person name="Zuber A."/>
            <person name="Denarie J."/>
            <person name="Dixon R.A."/>
            <person name="May G.D."/>
            <person name="Schwartz D.C."/>
            <person name="Rogers J."/>
            <person name="Quetier F."/>
            <person name="Town C.D."/>
            <person name="Roe B.A."/>
        </authorList>
    </citation>
    <scope>NUCLEOTIDE SEQUENCE [LARGE SCALE GENOMIC DNA]</scope>
    <source>
        <strain evidence="6">A17</strain>
        <strain evidence="7 8">cv. Jemalong A17</strain>
    </source>
</reference>
<proteinExistence type="predicted"/>
<dbReference type="EMBL" id="CM001224">
    <property type="protein sequence ID" value="KEH18166.1"/>
    <property type="molecule type" value="Genomic_DNA"/>
</dbReference>
<accession>A0A072TLQ9</accession>
<sequence length="78" mass="8783">MASSTPKFYAIFLFLSIALLFSTWEVEAKLCKRYSTEFHAICTDTGICKNACIYLEHAAFGACHRDGLGFACFCYFNC</sequence>
<dbReference type="GO" id="GO:0031640">
    <property type="term" value="P:killing of cells of another organism"/>
    <property type="evidence" value="ECO:0007669"/>
    <property type="project" value="UniProtKB-KW"/>
</dbReference>
<dbReference type="GO" id="GO:0050832">
    <property type="term" value="P:defense response to fungus"/>
    <property type="evidence" value="ECO:0007669"/>
    <property type="project" value="UniProtKB-KW"/>
</dbReference>
<evidence type="ECO:0000313" key="8">
    <source>
        <dbReference type="Proteomes" id="UP000002051"/>
    </source>
</evidence>
<evidence type="ECO:0000313" key="7">
    <source>
        <dbReference type="EnsemblPlants" id="KEH18166"/>
    </source>
</evidence>
<evidence type="ECO:0000256" key="2">
    <source>
        <dbReference type="ARBA" id="ARBA00022577"/>
    </source>
</evidence>
<dbReference type="InterPro" id="IPR036574">
    <property type="entry name" value="Scorpion_toxin-like_sf"/>
</dbReference>
<protein>
    <submittedName>
        <fullName evidence="6">Defensin-like protein</fullName>
    </submittedName>
</protein>
<dbReference type="SMART" id="SM00505">
    <property type="entry name" value="Knot1"/>
    <property type="match status" value="1"/>
</dbReference>
<name>A0A072TLQ9_MEDTR</name>
<dbReference type="Pfam" id="PF00304">
    <property type="entry name" value="Gamma-thionin"/>
    <property type="match status" value="1"/>
</dbReference>
<keyword evidence="3" id="KW-1015">Disulfide bond</keyword>
<evidence type="ECO:0000256" key="1">
    <source>
        <dbReference type="ARBA" id="ARBA00022529"/>
    </source>
</evidence>
<evidence type="ECO:0000259" key="5">
    <source>
        <dbReference type="SMART" id="SM00505"/>
    </source>
</evidence>
<dbReference type="EnsemblPlants" id="KEH18166">
    <property type="protein sequence ID" value="KEH18166"/>
    <property type="gene ID" value="MTR_8g012860"/>
</dbReference>
<dbReference type="PANTHER" id="PTHR33147:SF46">
    <property type="entry name" value="DEFENSIN-LIKE PROTEIN 19"/>
    <property type="match status" value="1"/>
</dbReference>
<dbReference type="InterPro" id="IPR003614">
    <property type="entry name" value="Knottins"/>
</dbReference>
<evidence type="ECO:0000313" key="6">
    <source>
        <dbReference type="EMBL" id="KEH18166.1"/>
    </source>
</evidence>
<feature type="chain" id="PRO_5014498767" evidence="4">
    <location>
        <begin position="29"/>
        <end position="78"/>
    </location>
</feature>
<dbReference type="HOGENOM" id="CLU_161668_3_1_1"/>
<feature type="signal peptide" evidence="4">
    <location>
        <begin position="1"/>
        <end position="28"/>
    </location>
</feature>